<dbReference type="InterPro" id="IPR001962">
    <property type="entry name" value="Asn_synthase"/>
</dbReference>
<dbReference type="InterPro" id="IPR029044">
    <property type="entry name" value="Nucleotide-diphossugar_trans"/>
</dbReference>
<dbReference type="CDD" id="cd00761">
    <property type="entry name" value="Glyco_tranf_GTA_type"/>
    <property type="match status" value="1"/>
</dbReference>
<keyword evidence="6" id="KW-0061">Asparagine biosynthesis</keyword>
<sequence>MCGICGVVQVGGEAREVISPEVLNQMTDAMTHRGPNDRGIMQAPGVAFGARRLSIVDVEAGHQPFPNETGDIWGMQNGELYNHAEITRQLKAEGHVLRTRCDTEILPHLYERYGTHVPEQLRGKFAIAIWDGTRRRAVIARDRLGVKPLYWAQVGDRVIFASELKSLLASGLIGPDLDYEAIDSYLTFGFFSGPRTPLAGVSKLMPGHRLVIDESGVSVERYWAYPRPEAQPGLTVDDWGEGLIAELEDAVKSRLMADVPLGAMLSGGLDSSVIVALMARNMSEPVKTFSVGFAEDGKKNELSDAKLVADSIGAEHHELQLSVSDAAVDLETLSWQIDEPLADLSSLGFSALSELAAKHVTVTLSGQGADELLGGYNKHQAAAAAAAFSRLPAPARAAITSAARRGPGKVQRMARTLEAPGSVDRLLAMSGKLDDDLRGRLLRGPLAELDGDAARRVVAERLGDIADEPLAATLYIDGQLALVDDMLHYFDRASMAHSLEVRVPFLDHKMVEYCATIPTAMKVRRVTTTKHVLKHAARGIIPDRIIDKQKIGFFAGSVDRWFAAQAGGGISDFLLTPSPRYAEFLDRGTVASLVRRHADGTDTRNGRLLLAIVMLEVWLSSTLPRAIPSAGGAPLTLDTKPVPSEPELSYAVVTPVRDEAENLPRLAASLASQTVTPTQWVVVDTGSTDDTCSLTRTLATEHPWITLVEAPEIARTVERGAPIVRGFERGVAALAGRDEVVVKVDADVSFEPDHFQRLLSAFAEDRSLGIAGGNAVELEDGQWVARYNTGSSVWGADRAYRRECLDDVMPLERSMGWDGIDELKAHLRGWHTRTLVNLPFKHHRGEGERDGHRLKPWTARGRAAHYMGYRGWFLTLRALHHTRSEPAALAMIWGYAAAALKRQPVCSDAEVRAELRRSQSVRSLRARRRRAIGAATS</sequence>
<comment type="caution">
    <text evidence="10">The sequence shown here is derived from an EMBL/GenBank/DDBJ whole genome shotgun (WGS) entry which is preliminary data.</text>
</comment>
<evidence type="ECO:0000256" key="2">
    <source>
        <dbReference type="ARBA" id="ARBA00005752"/>
    </source>
</evidence>
<comment type="catalytic activity">
    <reaction evidence="8">
        <text>L-aspartate + L-glutamine + ATP + H2O = L-asparagine + L-glutamate + AMP + diphosphate + H(+)</text>
        <dbReference type="Rhea" id="RHEA:12228"/>
        <dbReference type="ChEBI" id="CHEBI:15377"/>
        <dbReference type="ChEBI" id="CHEBI:15378"/>
        <dbReference type="ChEBI" id="CHEBI:29985"/>
        <dbReference type="ChEBI" id="CHEBI:29991"/>
        <dbReference type="ChEBI" id="CHEBI:30616"/>
        <dbReference type="ChEBI" id="CHEBI:33019"/>
        <dbReference type="ChEBI" id="CHEBI:58048"/>
        <dbReference type="ChEBI" id="CHEBI:58359"/>
        <dbReference type="ChEBI" id="CHEBI:456215"/>
        <dbReference type="EC" id="6.3.5.4"/>
    </reaction>
</comment>
<dbReference type="Pfam" id="PF13537">
    <property type="entry name" value="GATase_7"/>
    <property type="match status" value="1"/>
</dbReference>
<evidence type="ECO:0000256" key="3">
    <source>
        <dbReference type="ARBA" id="ARBA00012737"/>
    </source>
</evidence>
<dbReference type="Pfam" id="PF00535">
    <property type="entry name" value="Glycos_transf_2"/>
    <property type="match status" value="1"/>
</dbReference>
<dbReference type="InterPro" id="IPR001173">
    <property type="entry name" value="Glyco_trans_2-like"/>
</dbReference>
<evidence type="ECO:0000256" key="1">
    <source>
        <dbReference type="ARBA" id="ARBA00005187"/>
    </source>
</evidence>
<proteinExistence type="inferred from homology"/>
<evidence type="ECO:0000256" key="6">
    <source>
        <dbReference type="ARBA" id="ARBA00022888"/>
    </source>
</evidence>
<evidence type="ECO:0000256" key="5">
    <source>
        <dbReference type="ARBA" id="ARBA00022840"/>
    </source>
</evidence>
<dbReference type="PANTHER" id="PTHR43284:SF1">
    <property type="entry name" value="ASPARAGINE SYNTHETASE"/>
    <property type="match status" value="1"/>
</dbReference>
<accession>A0ABT4RJA4</accession>
<dbReference type="CDD" id="cd01991">
    <property type="entry name" value="Asn_synthase_B_C"/>
    <property type="match status" value="1"/>
</dbReference>
<dbReference type="Gene3D" id="3.60.20.10">
    <property type="entry name" value="Glutamine Phosphoribosylpyrophosphate, subunit 1, domain 1"/>
    <property type="match status" value="1"/>
</dbReference>
<reference evidence="10" key="1">
    <citation type="submission" date="2022-10" db="EMBL/GenBank/DDBJ databases">
        <title>The WGS of Solirubrobacter sp. CPCC 204708.</title>
        <authorList>
            <person name="Jiang Z."/>
        </authorList>
    </citation>
    <scope>NUCLEOTIDE SEQUENCE</scope>
    <source>
        <strain evidence="10">CPCC 204708</strain>
    </source>
</reference>
<dbReference type="RefSeq" id="WP_238932456.1">
    <property type="nucleotide sequence ID" value="NZ_JAPCID010000015.1"/>
</dbReference>
<dbReference type="PANTHER" id="PTHR43284">
    <property type="entry name" value="ASPARAGINE SYNTHETASE (GLUTAMINE-HYDROLYZING)"/>
    <property type="match status" value="1"/>
</dbReference>
<dbReference type="Pfam" id="PF00733">
    <property type="entry name" value="Asn_synthase"/>
    <property type="match status" value="1"/>
</dbReference>
<keyword evidence="11" id="KW-1185">Reference proteome</keyword>
<dbReference type="InterPro" id="IPR014729">
    <property type="entry name" value="Rossmann-like_a/b/a_fold"/>
</dbReference>
<dbReference type="InterPro" id="IPR017932">
    <property type="entry name" value="GATase_2_dom"/>
</dbReference>
<comment type="similarity">
    <text evidence="2">Belongs to the asparagine synthetase family.</text>
</comment>
<dbReference type="CDD" id="cd00712">
    <property type="entry name" value="AsnB"/>
    <property type="match status" value="1"/>
</dbReference>
<keyword evidence="7" id="KW-0315">Glutamine amidotransferase</keyword>
<protein>
    <recommendedName>
        <fullName evidence="3">asparagine synthase (glutamine-hydrolyzing)</fullName>
        <ecNumber evidence="3">6.3.5.4</ecNumber>
    </recommendedName>
</protein>
<dbReference type="Proteomes" id="UP001147700">
    <property type="component" value="Unassembled WGS sequence"/>
</dbReference>
<dbReference type="EMBL" id="JAPCID010000015">
    <property type="protein sequence ID" value="MDA0138370.1"/>
    <property type="molecule type" value="Genomic_DNA"/>
</dbReference>
<keyword evidence="10" id="KW-0436">Ligase</keyword>
<gene>
    <name evidence="10" type="primary">asnB</name>
    <name evidence="10" type="ORF">OJ962_12780</name>
</gene>
<dbReference type="SUPFAM" id="SSF56235">
    <property type="entry name" value="N-terminal nucleophile aminohydrolases (Ntn hydrolases)"/>
    <property type="match status" value="1"/>
</dbReference>
<keyword evidence="4" id="KW-0547">Nucleotide-binding</keyword>
<dbReference type="Gene3D" id="3.90.550.10">
    <property type="entry name" value="Spore Coat Polysaccharide Biosynthesis Protein SpsA, Chain A"/>
    <property type="match status" value="1"/>
</dbReference>
<dbReference type="NCBIfam" id="TIGR01536">
    <property type="entry name" value="asn_synth_AEB"/>
    <property type="match status" value="1"/>
</dbReference>
<dbReference type="EC" id="6.3.5.4" evidence="3"/>
<comment type="pathway">
    <text evidence="1">Amino-acid biosynthesis; L-asparagine biosynthesis; L-asparagine from L-aspartate (L-Gln route): step 1/1.</text>
</comment>
<dbReference type="Gene3D" id="3.40.50.620">
    <property type="entry name" value="HUPs"/>
    <property type="match status" value="2"/>
</dbReference>
<keyword evidence="6" id="KW-0028">Amino-acid biosynthesis</keyword>
<evidence type="ECO:0000313" key="11">
    <source>
        <dbReference type="Proteomes" id="UP001147700"/>
    </source>
</evidence>
<name>A0ABT4RJA4_9ACTN</name>
<evidence type="ECO:0000313" key="10">
    <source>
        <dbReference type="EMBL" id="MDA0138370.1"/>
    </source>
</evidence>
<dbReference type="PROSITE" id="PS51278">
    <property type="entry name" value="GATASE_TYPE_2"/>
    <property type="match status" value="1"/>
</dbReference>
<organism evidence="10 11">
    <name type="scientific">Solirubrobacter deserti</name>
    <dbReference type="NCBI Taxonomy" id="2282478"/>
    <lineage>
        <taxon>Bacteria</taxon>
        <taxon>Bacillati</taxon>
        <taxon>Actinomycetota</taxon>
        <taxon>Thermoleophilia</taxon>
        <taxon>Solirubrobacterales</taxon>
        <taxon>Solirubrobacteraceae</taxon>
        <taxon>Solirubrobacter</taxon>
    </lineage>
</organism>
<dbReference type="InterPro" id="IPR033738">
    <property type="entry name" value="AsnB_N"/>
</dbReference>
<dbReference type="SUPFAM" id="SSF52402">
    <property type="entry name" value="Adenine nucleotide alpha hydrolases-like"/>
    <property type="match status" value="1"/>
</dbReference>
<dbReference type="SUPFAM" id="SSF53448">
    <property type="entry name" value="Nucleotide-diphospho-sugar transferases"/>
    <property type="match status" value="1"/>
</dbReference>
<dbReference type="GO" id="GO:0004066">
    <property type="term" value="F:asparagine synthase (glutamine-hydrolyzing) activity"/>
    <property type="evidence" value="ECO:0007669"/>
    <property type="project" value="UniProtKB-EC"/>
</dbReference>
<evidence type="ECO:0000259" key="9">
    <source>
        <dbReference type="PROSITE" id="PS51278"/>
    </source>
</evidence>
<feature type="domain" description="Glutamine amidotransferase type-2" evidence="9">
    <location>
        <begin position="2"/>
        <end position="215"/>
    </location>
</feature>
<dbReference type="InterPro" id="IPR006426">
    <property type="entry name" value="Asn_synth_AEB"/>
</dbReference>
<evidence type="ECO:0000256" key="8">
    <source>
        <dbReference type="ARBA" id="ARBA00048741"/>
    </source>
</evidence>
<keyword evidence="5" id="KW-0067">ATP-binding</keyword>
<dbReference type="InterPro" id="IPR029055">
    <property type="entry name" value="Ntn_hydrolases_N"/>
</dbReference>
<evidence type="ECO:0000256" key="4">
    <source>
        <dbReference type="ARBA" id="ARBA00022741"/>
    </source>
</evidence>
<dbReference type="InterPro" id="IPR051786">
    <property type="entry name" value="ASN_synthetase/amidase"/>
</dbReference>
<evidence type="ECO:0000256" key="7">
    <source>
        <dbReference type="ARBA" id="ARBA00022962"/>
    </source>
</evidence>